<dbReference type="RefSeq" id="XP_002896032.1">
    <property type="nucleotide sequence ID" value="XM_002895986.1"/>
</dbReference>
<accession>D0P0Z0</accession>
<proteinExistence type="predicted"/>
<name>D0P0Z0_PHYIT</name>
<protein>
    <submittedName>
        <fullName evidence="1">Uncharacterized protein</fullName>
    </submittedName>
</protein>
<evidence type="ECO:0000313" key="1">
    <source>
        <dbReference type="EMBL" id="EEY53700.1"/>
    </source>
</evidence>
<dbReference type="OrthoDB" id="115201at2759"/>
<evidence type="ECO:0000313" key="2">
    <source>
        <dbReference type="Proteomes" id="UP000006643"/>
    </source>
</evidence>
<dbReference type="VEuPathDB" id="FungiDB:PITG_19915"/>
<dbReference type="InParanoid" id="D0P0Z0"/>
<dbReference type="AlphaFoldDB" id="D0P0Z0"/>
<dbReference type="OMA" id="STEDWIE"/>
<sequence length="222" mass="25867">MMQCVIRYTASTIAVSNVARINDRRDSPLGPEYRALWVNRLLVNRRYYQRTWEPRQQLLDDDFAEELDLVDRWKASDCADELAGRPDIVTQDDIDTFAADELRERVVDLTRGTSWKIVLRFLRRLRDAGRDFIFKAIDKDSFTIAGRRGSRILEELPLQTGLYFVVAYNHSHVGHAFVLKIQGKKGKIRQIFDLEDPKPVSSAMDWITFVACIRPFIVFKKK</sequence>
<dbReference type="HOGENOM" id="CLU_081722_0_0_1"/>
<dbReference type="Proteomes" id="UP000006643">
    <property type="component" value="Unassembled WGS sequence"/>
</dbReference>
<keyword evidence="2" id="KW-1185">Reference proteome</keyword>
<dbReference type="EMBL" id="DS028229">
    <property type="protein sequence ID" value="EEY53700.1"/>
    <property type="molecule type" value="Genomic_DNA"/>
</dbReference>
<reference evidence="2" key="1">
    <citation type="journal article" date="2009" name="Nature">
        <title>Genome sequence and analysis of the Irish potato famine pathogen Phytophthora infestans.</title>
        <authorList>
            <consortium name="The Broad Institute Genome Sequencing Platform"/>
            <person name="Haas B.J."/>
            <person name="Kamoun S."/>
            <person name="Zody M.C."/>
            <person name="Jiang R.H."/>
            <person name="Handsaker R.E."/>
            <person name="Cano L.M."/>
            <person name="Grabherr M."/>
            <person name="Kodira C.D."/>
            <person name="Raffaele S."/>
            <person name="Torto-Alalibo T."/>
            <person name="Bozkurt T.O."/>
            <person name="Ah-Fong A.M."/>
            <person name="Alvarado L."/>
            <person name="Anderson V.L."/>
            <person name="Armstrong M.R."/>
            <person name="Avrova A."/>
            <person name="Baxter L."/>
            <person name="Beynon J."/>
            <person name="Boevink P.C."/>
            <person name="Bollmann S.R."/>
            <person name="Bos J.I."/>
            <person name="Bulone V."/>
            <person name="Cai G."/>
            <person name="Cakir C."/>
            <person name="Carrington J.C."/>
            <person name="Chawner M."/>
            <person name="Conti L."/>
            <person name="Costanzo S."/>
            <person name="Ewan R."/>
            <person name="Fahlgren N."/>
            <person name="Fischbach M.A."/>
            <person name="Fugelstad J."/>
            <person name="Gilroy E.M."/>
            <person name="Gnerre S."/>
            <person name="Green P.J."/>
            <person name="Grenville-Briggs L.J."/>
            <person name="Griffith J."/>
            <person name="Grunwald N.J."/>
            <person name="Horn K."/>
            <person name="Horner N.R."/>
            <person name="Hu C.H."/>
            <person name="Huitema E."/>
            <person name="Jeong D.H."/>
            <person name="Jones A.M."/>
            <person name="Jones J.D."/>
            <person name="Jones R.W."/>
            <person name="Karlsson E.K."/>
            <person name="Kunjeti S.G."/>
            <person name="Lamour K."/>
            <person name="Liu Z."/>
            <person name="Ma L."/>
            <person name="Maclean D."/>
            <person name="Chibucos M.C."/>
            <person name="McDonald H."/>
            <person name="McWalters J."/>
            <person name="Meijer H.J."/>
            <person name="Morgan W."/>
            <person name="Morris P.F."/>
            <person name="Munro C.A."/>
            <person name="O'Neill K."/>
            <person name="Ospina-Giraldo M."/>
            <person name="Pinzon A."/>
            <person name="Pritchard L."/>
            <person name="Ramsahoye B."/>
            <person name="Ren Q."/>
            <person name="Restrepo S."/>
            <person name="Roy S."/>
            <person name="Sadanandom A."/>
            <person name="Savidor A."/>
            <person name="Schornack S."/>
            <person name="Schwartz D.C."/>
            <person name="Schumann U.D."/>
            <person name="Schwessinger B."/>
            <person name="Seyer L."/>
            <person name="Sharpe T."/>
            <person name="Silvar C."/>
            <person name="Song J."/>
            <person name="Studholme D.J."/>
            <person name="Sykes S."/>
            <person name="Thines M."/>
            <person name="van de Vondervoort P.J."/>
            <person name="Phuntumart V."/>
            <person name="Wawra S."/>
            <person name="Weide R."/>
            <person name="Win J."/>
            <person name="Young C."/>
            <person name="Zhou S."/>
            <person name="Fry W."/>
            <person name="Meyers B.C."/>
            <person name="van West P."/>
            <person name="Ristaino J."/>
            <person name="Govers F."/>
            <person name="Birch P.R."/>
            <person name="Whisson S.C."/>
            <person name="Judelson H.S."/>
            <person name="Nusbaum C."/>
        </authorList>
    </citation>
    <scope>NUCLEOTIDE SEQUENCE [LARGE SCALE GENOMIC DNA]</scope>
    <source>
        <strain evidence="2">T30-4</strain>
    </source>
</reference>
<dbReference type="KEGG" id="pif:PITG_19915"/>
<dbReference type="GeneID" id="9470088"/>
<organism evidence="1 2">
    <name type="scientific">Phytophthora infestans (strain T30-4)</name>
    <name type="common">Potato late blight agent</name>
    <dbReference type="NCBI Taxonomy" id="403677"/>
    <lineage>
        <taxon>Eukaryota</taxon>
        <taxon>Sar</taxon>
        <taxon>Stramenopiles</taxon>
        <taxon>Oomycota</taxon>
        <taxon>Peronosporomycetes</taxon>
        <taxon>Peronosporales</taxon>
        <taxon>Peronosporaceae</taxon>
        <taxon>Phytophthora</taxon>
    </lineage>
</organism>
<gene>
    <name evidence="1" type="ORF">PITG_19915</name>
</gene>
<dbReference type="eggNOG" id="ENOG502R5SR">
    <property type="taxonomic scope" value="Eukaryota"/>
</dbReference>